<name>A0A1I4IWH6_9EURY</name>
<sequence>MSDELETAVESFLDDADTVFGEYDQGYMDADAALSLLRDHIEGLEDEYEG</sequence>
<gene>
    <name evidence="1" type="ORF">SAMN04487950_4269</name>
</gene>
<protein>
    <submittedName>
        <fullName evidence="1">Uncharacterized protein</fullName>
    </submittedName>
</protein>
<accession>A0A1I4IWH6</accession>
<dbReference type="AlphaFoldDB" id="A0A1I4IWH6"/>
<evidence type="ECO:0000313" key="1">
    <source>
        <dbReference type="EMBL" id="SFL58732.1"/>
    </source>
</evidence>
<dbReference type="RefSeq" id="WP_177197734.1">
    <property type="nucleotide sequence ID" value="NZ_FOTC01000009.1"/>
</dbReference>
<proteinExistence type="predicted"/>
<dbReference type="Proteomes" id="UP000199607">
    <property type="component" value="Unassembled WGS sequence"/>
</dbReference>
<keyword evidence="2" id="KW-1185">Reference proteome</keyword>
<evidence type="ECO:0000313" key="2">
    <source>
        <dbReference type="Proteomes" id="UP000199607"/>
    </source>
</evidence>
<dbReference type="EMBL" id="FOTC01000009">
    <property type="protein sequence ID" value="SFL58732.1"/>
    <property type="molecule type" value="Genomic_DNA"/>
</dbReference>
<organism evidence="1 2">
    <name type="scientific">Halogranum rubrum</name>
    <dbReference type="NCBI Taxonomy" id="553466"/>
    <lineage>
        <taxon>Archaea</taxon>
        <taxon>Methanobacteriati</taxon>
        <taxon>Methanobacteriota</taxon>
        <taxon>Stenosarchaea group</taxon>
        <taxon>Halobacteria</taxon>
        <taxon>Halobacteriales</taxon>
        <taxon>Haloferacaceae</taxon>
    </lineage>
</organism>
<reference evidence="2" key="1">
    <citation type="submission" date="2016-10" db="EMBL/GenBank/DDBJ databases">
        <authorList>
            <person name="Varghese N."/>
            <person name="Submissions S."/>
        </authorList>
    </citation>
    <scope>NUCLEOTIDE SEQUENCE [LARGE SCALE GENOMIC DNA]</scope>
    <source>
        <strain evidence="2">CGMCC 1.7738</strain>
    </source>
</reference>
<dbReference type="STRING" id="553466.SAMN04487950_4269"/>